<keyword evidence="6 8" id="KW-0472">Membrane</keyword>
<feature type="non-terminal residue" evidence="10">
    <location>
        <position position="1"/>
    </location>
</feature>
<feature type="domain" description="CN hydrolase" evidence="9">
    <location>
        <begin position="1"/>
        <end position="131"/>
    </location>
</feature>
<dbReference type="AlphaFoldDB" id="A0A382JMI9"/>
<organism evidence="10">
    <name type="scientific">marine metagenome</name>
    <dbReference type="NCBI Taxonomy" id="408172"/>
    <lineage>
        <taxon>unclassified sequences</taxon>
        <taxon>metagenomes</taxon>
        <taxon>ecological metagenomes</taxon>
    </lineage>
</organism>
<dbReference type="GO" id="GO:0016410">
    <property type="term" value="F:N-acyltransferase activity"/>
    <property type="evidence" value="ECO:0007669"/>
    <property type="project" value="InterPro"/>
</dbReference>
<evidence type="ECO:0000256" key="8">
    <source>
        <dbReference type="SAM" id="Phobius"/>
    </source>
</evidence>
<comment type="subcellular location">
    <subcellularLocation>
        <location evidence="1">Cell membrane</location>
        <topology evidence="1">Multi-pass membrane protein</topology>
    </subcellularLocation>
</comment>
<dbReference type="SUPFAM" id="SSF56317">
    <property type="entry name" value="Carbon-nitrogen hydrolase"/>
    <property type="match status" value="1"/>
</dbReference>
<reference evidence="10" key="1">
    <citation type="submission" date="2018-05" db="EMBL/GenBank/DDBJ databases">
        <authorList>
            <person name="Lanie J.A."/>
            <person name="Ng W.-L."/>
            <person name="Kazmierczak K.M."/>
            <person name="Andrzejewski T.M."/>
            <person name="Davidsen T.M."/>
            <person name="Wayne K.J."/>
            <person name="Tettelin H."/>
            <person name="Glass J.I."/>
            <person name="Rusch D."/>
            <person name="Podicherti R."/>
            <person name="Tsui H.-C.T."/>
            <person name="Winkler M.E."/>
        </authorList>
    </citation>
    <scope>NUCLEOTIDE SEQUENCE</scope>
</reference>
<dbReference type="GO" id="GO:0005886">
    <property type="term" value="C:plasma membrane"/>
    <property type="evidence" value="ECO:0007669"/>
    <property type="project" value="UniProtKB-SubCell"/>
</dbReference>
<evidence type="ECO:0000256" key="6">
    <source>
        <dbReference type="ARBA" id="ARBA00023136"/>
    </source>
</evidence>
<evidence type="ECO:0000256" key="4">
    <source>
        <dbReference type="ARBA" id="ARBA00022692"/>
    </source>
</evidence>
<dbReference type="InterPro" id="IPR003010">
    <property type="entry name" value="C-N_Hydrolase"/>
</dbReference>
<dbReference type="CDD" id="cd07571">
    <property type="entry name" value="ALP_N-acyl_transferase"/>
    <property type="match status" value="1"/>
</dbReference>
<dbReference type="Gene3D" id="3.60.110.10">
    <property type="entry name" value="Carbon-nitrogen hydrolase"/>
    <property type="match status" value="1"/>
</dbReference>
<evidence type="ECO:0000256" key="1">
    <source>
        <dbReference type="ARBA" id="ARBA00004651"/>
    </source>
</evidence>
<evidence type="ECO:0000313" key="10">
    <source>
        <dbReference type="EMBL" id="SVC12383.1"/>
    </source>
</evidence>
<keyword evidence="5 8" id="KW-1133">Transmembrane helix</keyword>
<dbReference type="InterPro" id="IPR004563">
    <property type="entry name" value="Apolipo_AcylTrfase"/>
</dbReference>
<evidence type="ECO:0000256" key="2">
    <source>
        <dbReference type="ARBA" id="ARBA00022475"/>
    </source>
</evidence>
<dbReference type="PANTHER" id="PTHR38686">
    <property type="entry name" value="APOLIPOPROTEIN N-ACYLTRANSFERASE"/>
    <property type="match status" value="1"/>
</dbReference>
<name>A0A382JMI9_9ZZZZ</name>
<gene>
    <name evidence="10" type="ORF">METZ01_LOCUS265237</name>
</gene>
<evidence type="ECO:0000256" key="3">
    <source>
        <dbReference type="ARBA" id="ARBA00022679"/>
    </source>
</evidence>
<keyword evidence="4 8" id="KW-0812">Transmembrane</keyword>
<dbReference type="GO" id="GO:0042158">
    <property type="term" value="P:lipoprotein biosynthetic process"/>
    <property type="evidence" value="ECO:0007669"/>
    <property type="project" value="InterPro"/>
</dbReference>
<evidence type="ECO:0000256" key="5">
    <source>
        <dbReference type="ARBA" id="ARBA00022989"/>
    </source>
</evidence>
<proteinExistence type="predicted"/>
<evidence type="ECO:0000256" key="7">
    <source>
        <dbReference type="ARBA" id="ARBA00023315"/>
    </source>
</evidence>
<dbReference type="Pfam" id="PF00795">
    <property type="entry name" value="CN_hydrolase"/>
    <property type="match status" value="1"/>
</dbReference>
<keyword evidence="7" id="KW-0012">Acyltransferase</keyword>
<protein>
    <recommendedName>
        <fullName evidence="9">CN hydrolase domain-containing protein</fullName>
    </recommendedName>
</protein>
<dbReference type="PROSITE" id="PS50263">
    <property type="entry name" value="CN_HYDROLASE"/>
    <property type="match status" value="1"/>
</dbReference>
<dbReference type="InterPro" id="IPR036526">
    <property type="entry name" value="C-N_Hydrolase_sf"/>
</dbReference>
<accession>A0A382JMI9</accession>
<sequence length="170" mass="18944">YLPDIDWKVLTGNLGPAEFARGQERTLFRVPGTGADFAVLICFESIFPDFVRRSVHKGAHLLVNITNDSWFGDTAGPFQHAHLAVLRAVENRIAIARCATSGVSLFIDAYGRTYNETELATVAVRTGFVQRRDSTTFYTRVGNLFAQFCTLSAVVVIVLLRFQPSPDHHR</sequence>
<dbReference type="PANTHER" id="PTHR38686:SF1">
    <property type="entry name" value="APOLIPOPROTEIN N-ACYLTRANSFERASE"/>
    <property type="match status" value="1"/>
</dbReference>
<evidence type="ECO:0000259" key="9">
    <source>
        <dbReference type="PROSITE" id="PS50263"/>
    </source>
</evidence>
<dbReference type="EMBL" id="UINC01074815">
    <property type="protein sequence ID" value="SVC12383.1"/>
    <property type="molecule type" value="Genomic_DNA"/>
</dbReference>
<keyword evidence="2" id="KW-1003">Cell membrane</keyword>
<keyword evidence="3" id="KW-0808">Transferase</keyword>
<feature type="transmembrane region" description="Helical" evidence="8">
    <location>
        <begin position="144"/>
        <end position="162"/>
    </location>
</feature>